<evidence type="ECO:0000313" key="3">
    <source>
        <dbReference type="Proteomes" id="UP000654075"/>
    </source>
</evidence>
<keyword evidence="1" id="KW-0812">Transmembrane</keyword>
<organism evidence="2 3">
    <name type="scientific">Polarella glacialis</name>
    <name type="common">Dinoflagellate</name>
    <dbReference type="NCBI Taxonomy" id="89957"/>
    <lineage>
        <taxon>Eukaryota</taxon>
        <taxon>Sar</taxon>
        <taxon>Alveolata</taxon>
        <taxon>Dinophyceae</taxon>
        <taxon>Suessiales</taxon>
        <taxon>Suessiaceae</taxon>
        <taxon>Polarella</taxon>
    </lineage>
</organism>
<gene>
    <name evidence="2" type="ORF">PGLA1383_LOCUS14736</name>
</gene>
<sequence>ALNNAADLDLTLKASGVSPRATDMILQLLDHSQMDQDLAARVISRRCWYMLMAMLLFLTVCLAIVAVVYKLNEGGWQKAKCSL</sequence>
<reference evidence="2" key="1">
    <citation type="submission" date="2021-02" db="EMBL/GenBank/DDBJ databases">
        <authorList>
            <person name="Dougan E. K."/>
            <person name="Rhodes N."/>
            <person name="Thang M."/>
            <person name="Chan C."/>
        </authorList>
    </citation>
    <scope>NUCLEOTIDE SEQUENCE</scope>
</reference>
<dbReference type="AlphaFoldDB" id="A0A813E2S9"/>
<keyword evidence="1" id="KW-0472">Membrane</keyword>
<keyword evidence="3" id="KW-1185">Reference proteome</keyword>
<accession>A0A813E2S9</accession>
<evidence type="ECO:0000313" key="2">
    <source>
        <dbReference type="EMBL" id="CAE8596270.1"/>
    </source>
</evidence>
<evidence type="ECO:0000256" key="1">
    <source>
        <dbReference type="SAM" id="Phobius"/>
    </source>
</evidence>
<feature type="transmembrane region" description="Helical" evidence="1">
    <location>
        <begin position="48"/>
        <end position="69"/>
    </location>
</feature>
<dbReference type="Proteomes" id="UP000654075">
    <property type="component" value="Unassembled WGS sequence"/>
</dbReference>
<feature type="non-terminal residue" evidence="2">
    <location>
        <position position="83"/>
    </location>
</feature>
<feature type="non-terminal residue" evidence="2">
    <location>
        <position position="1"/>
    </location>
</feature>
<protein>
    <submittedName>
        <fullName evidence="2">Uncharacterized protein</fullName>
    </submittedName>
</protein>
<dbReference type="EMBL" id="CAJNNV010008455">
    <property type="protein sequence ID" value="CAE8596270.1"/>
    <property type="molecule type" value="Genomic_DNA"/>
</dbReference>
<keyword evidence="1" id="KW-1133">Transmembrane helix</keyword>
<name>A0A813E2S9_POLGL</name>
<comment type="caution">
    <text evidence="2">The sequence shown here is derived from an EMBL/GenBank/DDBJ whole genome shotgun (WGS) entry which is preliminary data.</text>
</comment>
<proteinExistence type="predicted"/>